<dbReference type="InParanoid" id="A0A0C3ER36"/>
<dbReference type="EMBL" id="KN822005">
    <property type="protein sequence ID" value="KIM70286.1"/>
    <property type="molecule type" value="Genomic_DNA"/>
</dbReference>
<reference evidence="2" key="2">
    <citation type="submission" date="2015-01" db="EMBL/GenBank/DDBJ databases">
        <title>Evolutionary Origins and Diversification of the Mycorrhizal Mutualists.</title>
        <authorList>
            <consortium name="DOE Joint Genome Institute"/>
            <consortium name="Mycorrhizal Genomics Consortium"/>
            <person name="Kohler A."/>
            <person name="Kuo A."/>
            <person name="Nagy L.G."/>
            <person name="Floudas D."/>
            <person name="Copeland A."/>
            <person name="Barry K.W."/>
            <person name="Cichocki N."/>
            <person name="Veneault-Fourrey C."/>
            <person name="LaButti K."/>
            <person name="Lindquist E.A."/>
            <person name="Lipzen A."/>
            <person name="Lundell T."/>
            <person name="Morin E."/>
            <person name="Murat C."/>
            <person name="Riley R."/>
            <person name="Ohm R."/>
            <person name="Sun H."/>
            <person name="Tunlid A."/>
            <person name="Henrissat B."/>
            <person name="Grigoriev I.V."/>
            <person name="Hibbett D.S."/>
            <person name="Martin F."/>
        </authorList>
    </citation>
    <scope>NUCLEOTIDE SEQUENCE [LARGE SCALE GENOMIC DNA]</scope>
    <source>
        <strain evidence="2">Foug A</strain>
    </source>
</reference>
<gene>
    <name evidence="1" type="ORF">SCLCIDRAFT_1207604</name>
</gene>
<dbReference type="Proteomes" id="UP000053989">
    <property type="component" value="Unassembled WGS sequence"/>
</dbReference>
<accession>A0A0C3ER36</accession>
<keyword evidence="2" id="KW-1185">Reference proteome</keyword>
<dbReference type="HOGENOM" id="CLU_2484629_0_0_1"/>
<proteinExistence type="predicted"/>
<dbReference type="AlphaFoldDB" id="A0A0C3ER36"/>
<sequence length="87" mass="9961">MSGKANTDGRWCRRRSMRTCAWCRTATIEDPEPKHEKLVSPMLQMRKCDYYQRNPMSNLMPAVGHIIGNKRVSSCPPHGMVYLHGPS</sequence>
<reference evidence="1 2" key="1">
    <citation type="submission" date="2014-04" db="EMBL/GenBank/DDBJ databases">
        <authorList>
            <consortium name="DOE Joint Genome Institute"/>
            <person name="Kuo A."/>
            <person name="Kohler A."/>
            <person name="Nagy L.G."/>
            <person name="Floudas D."/>
            <person name="Copeland A."/>
            <person name="Barry K.W."/>
            <person name="Cichocki N."/>
            <person name="Veneault-Fourrey C."/>
            <person name="LaButti K."/>
            <person name="Lindquist E.A."/>
            <person name="Lipzen A."/>
            <person name="Lundell T."/>
            <person name="Morin E."/>
            <person name="Murat C."/>
            <person name="Sun H."/>
            <person name="Tunlid A."/>
            <person name="Henrissat B."/>
            <person name="Grigoriev I.V."/>
            <person name="Hibbett D.S."/>
            <person name="Martin F."/>
            <person name="Nordberg H.P."/>
            <person name="Cantor M.N."/>
            <person name="Hua S.X."/>
        </authorList>
    </citation>
    <scope>NUCLEOTIDE SEQUENCE [LARGE SCALE GENOMIC DNA]</scope>
    <source>
        <strain evidence="1 2">Foug A</strain>
    </source>
</reference>
<protein>
    <submittedName>
        <fullName evidence="1">Uncharacterized protein</fullName>
    </submittedName>
</protein>
<name>A0A0C3ER36_9AGAM</name>
<evidence type="ECO:0000313" key="1">
    <source>
        <dbReference type="EMBL" id="KIM70286.1"/>
    </source>
</evidence>
<organism evidence="1 2">
    <name type="scientific">Scleroderma citrinum Foug A</name>
    <dbReference type="NCBI Taxonomy" id="1036808"/>
    <lineage>
        <taxon>Eukaryota</taxon>
        <taxon>Fungi</taxon>
        <taxon>Dikarya</taxon>
        <taxon>Basidiomycota</taxon>
        <taxon>Agaricomycotina</taxon>
        <taxon>Agaricomycetes</taxon>
        <taxon>Agaricomycetidae</taxon>
        <taxon>Boletales</taxon>
        <taxon>Sclerodermatineae</taxon>
        <taxon>Sclerodermataceae</taxon>
        <taxon>Scleroderma</taxon>
    </lineage>
</organism>
<evidence type="ECO:0000313" key="2">
    <source>
        <dbReference type="Proteomes" id="UP000053989"/>
    </source>
</evidence>